<feature type="compositionally biased region" description="Basic and acidic residues" evidence="1">
    <location>
        <begin position="431"/>
        <end position="441"/>
    </location>
</feature>
<comment type="caution">
    <text evidence="2">The sequence shown here is derived from an EMBL/GenBank/DDBJ whole genome shotgun (WGS) entry which is preliminary data.</text>
</comment>
<dbReference type="AlphaFoldDB" id="A0A4Z0V8X7"/>
<keyword evidence="3" id="KW-1185">Reference proteome</keyword>
<reference evidence="2 3" key="1">
    <citation type="submission" date="2019-02" db="EMBL/GenBank/DDBJ databases">
        <title>Isolation and identification of novel species under the genus Muribaculum.</title>
        <authorList>
            <person name="Miyake S."/>
            <person name="Ding Y."/>
            <person name="Low A."/>
            <person name="Soh M."/>
            <person name="Seedorf H."/>
        </authorList>
    </citation>
    <scope>NUCLEOTIDE SEQUENCE [LARGE SCALE GENOMIC DNA]</scope>
    <source>
        <strain evidence="2 3">TLL-A3</strain>
    </source>
</reference>
<feature type="compositionally biased region" description="Acidic residues" evidence="1">
    <location>
        <begin position="480"/>
        <end position="489"/>
    </location>
</feature>
<feature type="region of interest" description="Disordered" evidence="1">
    <location>
        <begin position="418"/>
        <end position="490"/>
    </location>
</feature>
<feature type="compositionally biased region" description="Basic and acidic residues" evidence="1">
    <location>
        <begin position="454"/>
        <end position="473"/>
    </location>
</feature>
<protein>
    <submittedName>
        <fullName evidence="2">Uncharacterized protein</fullName>
    </submittedName>
</protein>
<evidence type="ECO:0000313" key="2">
    <source>
        <dbReference type="EMBL" id="TGG40073.1"/>
    </source>
</evidence>
<evidence type="ECO:0000256" key="1">
    <source>
        <dbReference type="SAM" id="MobiDB-lite"/>
    </source>
</evidence>
<dbReference type="Proteomes" id="UP000297635">
    <property type="component" value="Unassembled WGS sequence"/>
</dbReference>
<dbReference type="RefSeq" id="WP_135471090.1">
    <property type="nucleotide sequence ID" value="NZ_CASJDB010000003.1"/>
</dbReference>
<proteinExistence type="predicted"/>
<evidence type="ECO:0000313" key="3">
    <source>
        <dbReference type="Proteomes" id="UP000297635"/>
    </source>
</evidence>
<feature type="compositionally biased region" description="Polar residues" evidence="1">
    <location>
        <begin position="419"/>
        <end position="430"/>
    </location>
</feature>
<name>A0A4Z0V8X7_9BACT</name>
<dbReference type="EMBL" id="SJSA01000001">
    <property type="protein sequence ID" value="TGG40073.1"/>
    <property type="molecule type" value="Genomic_DNA"/>
</dbReference>
<accession>A0A4Z0V8X7</accession>
<organism evidence="2 3">
    <name type="scientific">Duncaniella freteri</name>
    <dbReference type="NCBI Taxonomy" id="2530391"/>
    <lineage>
        <taxon>Bacteria</taxon>
        <taxon>Pseudomonadati</taxon>
        <taxon>Bacteroidota</taxon>
        <taxon>Bacteroidia</taxon>
        <taxon>Bacteroidales</taxon>
        <taxon>Muribaculaceae</taxon>
        <taxon>Duncaniella</taxon>
    </lineage>
</organism>
<gene>
    <name evidence="2" type="ORF">EZ315_04925</name>
</gene>
<dbReference type="GeneID" id="82149128"/>
<sequence length="670" mass="73572">MTDFNYIHIAFRGEIQGATRTLYTYAPDDTNVNPEWDTAMVEPAAAIKRFLNTNECYVLQDSELGHYISLITRNTVFPERGYVMISILIDNGCALTGRQVLGMFAGLKRVFIEEENLSDEAVETVLLEAGVPREPLRLEAWKYAVPESSAEIVGEAAYRTYISHQELESIFSFPGQPEYDGYRCIIIVSASTSLRPGVKMPRITVPIRKQYGVVCPEGVSASSTLVYDGDRLVLTYSKEGFNSHSETVVAGSPAAYTKYEGSTILVRTAAQTGIRFIRRVPISVTSVKGVTVNGYTISVNGRSVSTADPFIDFTERDLDPDGDVEIQVASNNYRPLKLSMPSAEMLTTEQLNLELQPLEQCVTLRLDFGDGRVFEQQISIEKNTPEYNRLHSGNFHGFRANRQITGDNTEVYNVDVRTGNASAGSANSEQSRTEDTDEAKKAAPKFVNVSDEAVQERPHIDARVPVDARRDETSATYDWDGSDDGDDDSGSAFSRRKAVKWLGFGLLGVAIVVIVALLLPEGEGLDTVLSDPTELAASGDAAADSIARQAQPMTTEETADAEYLNANSEWDFSRLVSPMGRSLAKAFTDGDLKALVENDYFAVKGRCTNRDANQIADMAWRAIGSPNERGNARKLRQSVSGNSIVLRNAVNSIAKVRPAENANESPRPQK</sequence>